<dbReference type="NCBIfam" id="TIGR04183">
    <property type="entry name" value="Por_Secre_tail"/>
    <property type="match status" value="1"/>
</dbReference>
<protein>
    <submittedName>
        <fullName evidence="2">T9SS type A sorting domain-containing protein</fullName>
    </submittedName>
</protein>
<gene>
    <name evidence="2" type="ORF">ACFQ2O_05110</name>
</gene>
<dbReference type="Pfam" id="PF18962">
    <property type="entry name" value="Por_Secre_tail"/>
    <property type="match status" value="1"/>
</dbReference>
<reference evidence="3" key="1">
    <citation type="journal article" date="2019" name="Int. J. Syst. Evol. Microbiol.">
        <title>The Global Catalogue of Microorganisms (GCM) 10K type strain sequencing project: providing services to taxonomists for standard genome sequencing and annotation.</title>
        <authorList>
            <consortium name="The Broad Institute Genomics Platform"/>
            <consortium name="The Broad Institute Genome Sequencing Center for Infectious Disease"/>
            <person name="Wu L."/>
            <person name="Ma J."/>
        </authorList>
    </citation>
    <scope>NUCLEOTIDE SEQUENCE [LARGE SCALE GENOMIC DNA]</scope>
    <source>
        <strain evidence="3">JCM 31319</strain>
    </source>
</reference>
<proteinExistence type="predicted"/>
<comment type="caution">
    <text evidence="2">The sequence shown here is derived from an EMBL/GenBank/DDBJ whole genome shotgun (WGS) entry which is preliminary data.</text>
</comment>
<accession>A0ABW3SN69</accession>
<keyword evidence="3" id="KW-1185">Reference proteome</keyword>
<dbReference type="EMBL" id="JBHTLD010000028">
    <property type="protein sequence ID" value="MFD1185581.1"/>
    <property type="molecule type" value="Genomic_DNA"/>
</dbReference>
<evidence type="ECO:0000313" key="3">
    <source>
        <dbReference type="Proteomes" id="UP001597094"/>
    </source>
</evidence>
<dbReference type="InterPro" id="IPR026444">
    <property type="entry name" value="Secre_tail"/>
</dbReference>
<dbReference type="RefSeq" id="WP_377523389.1">
    <property type="nucleotide sequence ID" value="NZ_JBHTLD010000028.1"/>
</dbReference>
<name>A0ABW3SN69_9BACT</name>
<dbReference type="Proteomes" id="UP001597094">
    <property type="component" value="Unassembled WGS sequence"/>
</dbReference>
<sequence>MSVTILDKPATPTVVREDNRLIADAEGAAFVWMKDGKLLEHTSQSIPEAEPGTYTVQIIIDKGCISDLSEPYTNTVTSLRDTFSPGSIVIYPNPNYGKMYIESTTPLDALVTITDMTGKLIYEEQVRQLNNPKELNLTTSRKGLHLVHIRSANLTATCKIIL</sequence>
<evidence type="ECO:0000259" key="1">
    <source>
        <dbReference type="Pfam" id="PF18962"/>
    </source>
</evidence>
<evidence type="ECO:0000313" key="2">
    <source>
        <dbReference type="EMBL" id="MFD1185581.1"/>
    </source>
</evidence>
<organism evidence="2 3">
    <name type="scientific">Pontibacter rugosus</name>
    <dbReference type="NCBI Taxonomy" id="1745966"/>
    <lineage>
        <taxon>Bacteria</taxon>
        <taxon>Pseudomonadati</taxon>
        <taxon>Bacteroidota</taxon>
        <taxon>Cytophagia</taxon>
        <taxon>Cytophagales</taxon>
        <taxon>Hymenobacteraceae</taxon>
        <taxon>Pontibacter</taxon>
    </lineage>
</organism>
<feature type="domain" description="Secretion system C-terminal sorting" evidence="1">
    <location>
        <begin position="90"/>
        <end position="161"/>
    </location>
</feature>